<evidence type="ECO:0000313" key="1">
    <source>
        <dbReference type="EMBL" id="MCH7412208.1"/>
    </source>
</evidence>
<dbReference type="RefSeq" id="WP_241409600.1">
    <property type="nucleotide sequence ID" value="NZ_JAKZGO010000001.1"/>
</dbReference>
<dbReference type="Proteomes" id="UP001165430">
    <property type="component" value="Unassembled WGS sequence"/>
</dbReference>
<name>A0ABS9V8D6_9BACT</name>
<protein>
    <submittedName>
        <fullName evidence="1">GNAT family N-acetyltransferase</fullName>
    </submittedName>
</protein>
<comment type="caution">
    <text evidence="1">The sequence shown here is derived from an EMBL/GenBank/DDBJ whole genome shotgun (WGS) entry which is preliminary data.</text>
</comment>
<sequence>MDNYSFIIKPASQEHTLFAVTITDEMEQSAKARGTGIAKRSPEYIVTKMMEGKAVIATTTEGEWAGFCYIEAWGHGKYVANSGLIVAPKFRKYGLARMIKKEIFKLSRTKYPDSKIFGLTTGAAVMKINSELGYIPVSYSDLTDDEQFWKGCQSCVNFEILQSKNRQNCLCTAMLYEPKLKKVEHEDLALRNDFKKNIKLFERWTRLKKYVMLNIKKTKDKTISLF</sequence>
<accession>A0ABS9V8D6</accession>
<keyword evidence="2" id="KW-1185">Reference proteome</keyword>
<organism evidence="1 2">
    <name type="scientific">Belliella alkalica</name>
    <dbReference type="NCBI Taxonomy" id="1730871"/>
    <lineage>
        <taxon>Bacteria</taxon>
        <taxon>Pseudomonadati</taxon>
        <taxon>Bacteroidota</taxon>
        <taxon>Cytophagia</taxon>
        <taxon>Cytophagales</taxon>
        <taxon>Cyclobacteriaceae</taxon>
        <taxon>Belliella</taxon>
    </lineage>
</organism>
<dbReference type="Gene3D" id="3.40.630.30">
    <property type="match status" value="1"/>
</dbReference>
<dbReference type="InterPro" id="IPR016181">
    <property type="entry name" value="Acyl_CoA_acyltransferase"/>
</dbReference>
<reference evidence="1" key="1">
    <citation type="submission" date="2022-03" db="EMBL/GenBank/DDBJ databases">
        <title>De novo assembled genomes of Belliella spp. (Cyclobacteriaceae) strains.</title>
        <authorList>
            <person name="Szabo A."/>
            <person name="Korponai K."/>
            <person name="Felfoldi T."/>
        </authorList>
    </citation>
    <scope>NUCLEOTIDE SEQUENCE</scope>
    <source>
        <strain evidence="1">DSM 111903</strain>
    </source>
</reference>
<proteinExistence type="predicted"/>
<dbReference type="SUPFAM" id="SSF55729">
    <property type="entry name" value="Acyl-CoA N-acyltransferases (Nat)"/>
    <property type="match status" value="1"/>
</dbReference>
<evidence type="ECO:0000313" key="2">
    <source>
        <dbReference type="Proteomes" id="UP001165430"/>
    </source>
</evidence>
<gene>
    <name evidence="1" type="ORF">MM213_01835</name>
</gene>
<dbReference type="EMBL" id="JAKZGO010000001">
    <property type="protein sequence ID" value="MCH7412208.1"/>
    <property type="molecule type" value="Genomic_DNA"/>
</dbReference>